<dbReference type="OrthoDB" id="4979445at2759"/>
<organism evidence="3 5">
    <name type="scientific">Fusarium oxysporum f. sp. lycopersici (strain 4287 / CBS 123668 / FGSC 9935 / NRRL 34936)</name>
    <name type="common">Fusarium vascular wilt of tomato</name>
    <dbReference type="NCBI Taxonomy" id="426428"/>
    <lineage>
        <taxon>Eukaryota</taxon>
        <taxon>Fungi</taxon>
        <taxon>Dikarya</taxon>
        <taxon>Ascomycota</taxon>
        <taxon>Pezizomycotina</taxon>
        <taxon>Sordariomycetes</taxon>
        <taxon>Hypocreomycetidae</taxon>
        <taxon>Hypocreales</taxon>
        <taxon>Nectriaceae</taxon>
        <taxon>Fusarium</taxon>
        <taxon>Fusarium oxysporum species complex</taxon>
    </lineage>
</organism>
<reference evidence="3" key="2">
    <citation type="journal article" date="2010" name="Nature">
        <title>Comparative genomics reveals mobile pathogenicity chromosomes in Fusarium.</title>
        <authorList>
            <person name="Ma L.J."/>
            <person name="van der Does H.C."/>
            <person name="Borkovich K.A."/>
            <person name="Coleman J.J."/>
            <person name="Daboussi M.J."/>
            <person name="Di Pietro A."/>
            <person name="Dufresne M."/>
            <person name="Freitag M."/>
            <person name="Grabherr M."/>
            <person name="Henrissat B."/>
            <person name="Houterman P.M."/>
            <person name="Kang S."/>
            <person name="Shim W.B."/>
            <person name="Woloshuk C."/>
            <person name="Xie X."/>
            <person name="Xu J.R."/>
            <person name="Antoniw J."/>
            <person name="Baker S.E."/>
            <person name="Bluhm B.H."/>
            <person name="Breakspear A."/>
            <person name="Brown D.W."/>
            <person name="Butchko R.A."/>
            <person name="Chapman S."/>
            <person name="Coulson R."/>
            <person name="Coutinho P.M."/>
            <person name="Danchin E.G."/>
            <person name="Diener A."/>
            <person name="Gale L.R."/>
            <person name="Gardiner D.M."/>
            <person name="Goff S."/>
            <person name="Hammond-Kosack K.E."/>
            <person name="Hilburn K."/>
            <person name="Hua-Van A."/>
            <person name="Jonkers W."/>
            <person name="Kazan K."/>
            <person name="Kodira C.D."/>
            <person name="Koehrsen M."/>
            <person name="Kumar L."/>
            <person name="Lee Y.H."/>
            <person name="Li L."/>
            <person name="Manners J.M."/>
            <person name="Miranda-Saavedra D."/>
            <person name="Mukherjee M."/>
            <person name="Park G."/>
            <person name="Park J."/>
            <person name="Park S.Y."/>
            <person name="Proctor R.H."/>
            <person name="Regev A."/>
            <person name="Ruiz-Roldan M.C."/>
            <person name="Sain D."/>
            <person name="Sakthikumar S."/>
            <person name="Sykes S."/>
            <person name="Schwartz D.C."/>
            <person name="Turgeon B.G."/>
            <person name="Wapinski I."/>
            <person name="Yoder O."/>
            <person name="Young S."/>
            <person name="Zeng Q."/>
            <person name="Zhou S."/>
            <person name="Galagan J."/>
            <person name="Cuomo C.A."/>
            <person name="Kistler H.C."/>
            <person name="Rep M."/>
        </authorList>
    </citation>
    <scope>NUCLEOTIDE SEQUENCE [LARGE SCALE GENOMIC DNA]</scope>
    <source>
        <strain evidence="3">4287</strain>
    </source>
</reference>
<dbReference type="GeneID" id="28962138"/>
<dbReference type="Proteomes" id="UP000009097">
    <property type="component" value="Unassembled WGS sequence"/>
</dbReference>
<dbReference type="AlphaFoldDB" id="A0A0J9VRX4"/>
<dbReference type="KEGG" id="fox:FOXG_21432"/>
<evidence type="ECO:0000313" key="5">
    <source>
        <dbReference type="Proteomes" id="UP000009097"/>
    </source>
</evidence>
<keyword evidence="2" id="KW-0732">Signal</keyword>
<dbReference type="EMBL" id="DS231716">
    <property type="protein sequence ID" value="KNB15675.1"/>
    <property type="molecule type" value="Genomic_DNA"/>
</dbReference>
<feature type="chain" id="PRO_5011856249" evidence="2">
    <location>
        <begin position="16"/>
        <end position="313"/>
    </location>
</feature>
<dbReference type="VEuPathDB" id="FungiDB:FOXG_21432"/>
<feature type="signal peptide" evidence="2">
    <location>
        <begin position="1"/>
        <end position="15"/>
    </location>
</feature>
<evidence type="ECO:0000256" key="1">
    <source>
        <dbReference type="SAM" id="MobiDB-lite"/>
    </source>
</evidence>
<reference evidence="3" key="1">
    <citation type="submission" date="2007-04" db="EMBL/GenBank/DDBJ databases">
        <authorList>
            <consortium name="The Broad Institute Genome Sequencing Platform"/>
            <person name="Birren B."/>
            <person name="Lander E."/>
            <person name="Galagan J."/>
            <person name="Nusbaum C."/>
            <person name="Devon K."/>
            <person name="Ma L.-J."/>
            <person name="Jaffe D."/>
            <person name="Butler J."/>
            <person name="Alvarez P."/>
            <person name="Gnerre S."/>
            <person name="Grabherr M."/>
            <person name="Kleber M."/>
            <person name="Mauceli E."/>
            <person name="Brockman W."/>
            <person name="MacCallum I.A."/>
            <person name="Young S."/>
            <person name="LaButti K."/>
            <person name="DeCaprio D."/>
            <person name="Crawford M."/>
            <person name="Koehrsen M."/>
            <person name="Engels R."/>
            <person name="Montgomery P."/>
            <person name="Pearson M."/>
            <person name="Howarth C."/>
            <person name="Larson L."/>
            <person name="White J."/>
            <person name="O'Leary S."/>
            <person name="Kodira C."/>
            <person name="Zeng Q."/>
            <person name="Yandava C."/>
            <person name="Alvarado L."/>
            <person name="Kistler C."/>
            <person name="Shim W.-B."/>
            <person name="Kang S."/>
            <person name="Woloshuk C."/>
        </authorList>
    </citation>
    <scope>NUCLEOTIDE SEQUENCE</scope>
    <source>
        <strain evidence="3">4287</strain>
    </source>
</reference>
<feature type="compositionally biased region" description="Low complexity" evidence="1">
    <location>
        <begin position="130"/>
        <end position="140"/>
    </location>
</feature>
<evidence type="ECO:0000313" key="3">
    <source>
        <dbReference type="EMBL" id="KNB13628.1"/>
    </source>
</evidence>
<sequence length="313" mass="33765">MNSLIWLWLYPLVSAACDANYALWSPHFGMTVINDLIPALPQVSVEEFESINEGIDADKIGTGGTYTVPYGSEMTINKPAIWSGNCPKTLLLLGEETTQNTPMPSQQSTLSTSTKENTNTPVPASETTPDHTTTSTAGTHKTADQTNIKPTGQATDTTRNNTPTLVKTGSKKATGSAGSKPTGAATDVTSQSADPTTPTSAETHSPTAKPWTCWASKDRTLLDNTYKKTRMTAVNEFCRQFKEKPLTPKNPKSNLEQKDLALFAYVRSTCDIDKYEFSEAACLTCFGVIEKECSDRGGSLEDGCATVWIAKPS</sequence>
<dbReference type="VEuPathDB" id="FungiDB:FOXG_20862"/>
<dbReference type="KEGG" id="fox:FOXG_20862"/>
<dbReference type="RefSeq" id="XP_018253720.1">
    <property type="nucleotide sequence ID" value="XM_018401767.1"/>
</dbReference>
<name>A0A0J9VRX4_FUSO4</name>
<feature type="compositionally biased region" description="Polar residues" evidence="1">
    <location>
        <begin position="187"/>
        <end position="206"/>
    </location>
</feature>
<dbReference type="RefSeq" id="XP_018251673.1">
    <property type="nucleotide sequence ID" value="XM_018401178.1"/>
</dbReference>
<accession>A0A0J9VRX4</accession>
<feature type="region of interest" description="Disordered" evidence="1">
    <location>
        <begin position="97"/>
        <end position="210"/>
    </location>
</feature>
<gene>
    <name evidence="3" type="ORF">FOXG_20862</name>
    <name evidence="4" type="ORF">FOXG_21432</name>
</gene>
<evidence type="ECO:0000313" key="4">
    <source>
        <dbReference type="EMBL" id="KNB15675.1"/>
    </source>
</evidence>
<feature type="compositionally biased region" description="Polar residues" evidence="1">
    <location>
        <begin position="97"/>
        <end position="126"/>
    </location>
</feature>
<dbReference type="EMBL" id="DS231713">
    <property type="protein sequence ID" value="KNB13628.1"/>
    <property type="molecule type" value="Genomic_DNA"/>
</dbReference>
<feature type="compositionally biased region" description="Polar residues" evidence="1">
    <location>
        <begin position="145"/>
        <end position="179"/>
    </location>
</feature>
<dbReference type="GeneID" id="28961568"/>
<evidence type="ECO:0000256" key="2">
    <source>
        <dbReference type="SAM" id="SignalP"/>
    </source>
</evidence>
<protein>
    <submittedName>
        <fullName evidence="3">Uncharacterized protein</fullName>
    </submittedName>
</protein>
<proteinExistence type="predicted"/>